<dbReference type="GO" id="GO:0007189">
    <property type="term" value="P:adenylate cyclase-activating G protein-coupled receptor signaling pathway"/>
    <property type="evidence" value="ECO:0007669"/>
    <property type="project" value="TreeGrafter"/>
</dbReference>
<accession>A0AA47N1N1</accession>
<comment type="similarity">
    <text evidence="2">Belongs to the adrenomedullin family.</text>
</comment>
<dbReference type="PANTHER" id="PTHR23414:SF3">
    <property type="entry name" value="PRO-ADRENOMEDULLIN"/>
    <property type="match status" value="1"/>
</dbReference>
<name>A0AA47N1N1_MERPO</name>
<evidence type="ECO:0000256" key="5">
    <source>
        <dbReference type="ARBA" id="ARBA00023157"/>
    </source>
</evidence>
<dbReference type="GO" id="GO:0005179">
    <property type="term" value="F:hormone activity"/>
    <property type="evidence" value="ECO:0007669"/>
    <property type="project" value="InterPro"/>
</dbReference>
<evidence type="ECO:0000256" key="1">
    <source>
        <dbReference type="ARBA" id="ARBA00004613"/>
    </source>
</evidence>
<comment type="caution">
    <text evidence="7">The sequence shown here is derived from an EMBL/GenBank/DDBJ whole genome shotgun (WGS) entry which is preliminary data.</text>
</comment>
<dbReference type="InterPro" id="IPR021116">
    <property type="entry name" value="Calcitonin/adrenomedullin"/>
</dbReference>
<comment type="subcellular location">
    <subcellularLocation>
        <location evidence="1">Secreted</location>
    </subcellularLocation>
</comment>
<keyword evidence="8" id="KW-1185">Reference proteome</keyword>
<dbReference type="Pfam" id="PF00214">
    <property type="entry name" value="Calc_CGRP_IAPP"/>
    <property type="match status" value="1"/>
</dbReference>
<dbReference type="GO" id="GO:0010460">
    <property type="term" value="P:positive regulation of heart rate"/>
    <property type="evidence" value="ECO:0007669"/>
    <property type="project" value="TreeGrafter"/>
</dbReference>
<evidence type="ECO:0000256" key="4">
    <source>
        <dbReference type="ARBA" id="ARBA00022729"/>
    </source>
</evidence>
<keyword evidence="3" id="KW-0964">Secreted</keyword>
<keyword evidence="4" id="KW-0732">Signal</keyword>
<evidence type="ECO:0000313" key="7">
    <source>
        <dbReference type="EMBL" id="KAK0150075.1"/>
    </source>
</evidence>
<dbReference type="PANTHER" id="PTHR23414">
    <property type="entry name" value="ADRENOMEDULLIN, ADM"/>
    <property type="match status" value="1"/>
</dbReference>
<organism evidence="7 8">
    <name type="scientific">Merluccius polli</name>
    <name type="common">Benguela hake</name>
    <name type="synonym">Merluccius cadenati</name>
    <dbReference type="NCBI Taxonomy" id="89951"/>
    <lineage>
        <taxon>Eukaryota</taxon>
        <taxon>Metazoa</taxon>
        <taxon>Chordata</taxon>
        <taxon>Craniata</taxon>
        <taxon>Vertebrata</taxon>
        <taxon>Euteleostomi</taxon>
        <taxon>Actinopterygii</taxon>
        <taxon>Neopterygii</taxon>
        <taxon>Teleostei</taxon>
        <taxon>Neoteleostei</taxon>
        <taxon>Acanthomorphata</taxon>
        <taxon>Zeiogadaria</taxon>
        <taxon>Gadariae</taxon>
        <taxon>Gadiformes</taxon>
        <taxon>Gadoidei</taxon>
        <taxon>Merlucciidae</taxon>
        <taxon>Merluccius</taxon>
    </lineage>
</organism>
<evidence type="ECO:0000256" key="3">
    <source>
        <dbReference type="ARBA" id="ARBA00022525"/>
    </source>
</evidence>
<dbReference type="GO" id="GO:0031700">
    <property type="term" value="F:adrenomedullin receptor binding"/>
    <property type="evidence" value="ECO:0007669"/>
    <property type="project" value="TreeGrafter"/>
</dbReference>
<evidence type="ECO:0000256" key="6">
    <source>
        <dbReference type="SAM" id="MobiDB-lite"/>
    </source>
</evidence>
<feature type="region of interest" description="Disordered" evidence="6">
    <location>
        <begin position="164"/>
        <end position="202"/>
    </location>
</feature>
<evidence type="ECO:0000313" key="8">
    <source>
        <dbReference type="Proteomes" id="UP001174136"/>
    </source>
</evidence>
<dbReference type="GO" id="GO:0005615">
    <property type="term" value="C:extracellular space"/>
    <property type="evidence" value="ECO:0007669"/>
    <property type="project" value="TreeGrafter"/>
</dbReference>
<evidence type="ECO:0000256" key="2">
    <source>
        <dbReference type="ARBA" id="ARBA00010575"/>
    </source>
</evidence>
<dbReference type="AlphaFoldDB" id="A0AA47N1N1"/>
<gene>
    <name evidence="7" type="primary">Adm</name>
    <name evidence="7" type="ORF">N1851_009215</name>
</gene>
<protein>
    <submittedName>
        <fullName evidence="7">ADM</fullName>
    </submittedName>
</protein>
<dbReference type="GO" id="GO:0003073">
    <property type="term" value="P:regulation of systemic arterial blood pressure"/>
    <property type="evidence" value="ECO:0007669"/>
    <property type="project" value="TreeGrafter"/>
</dbReference>
<dbReference type="Proteomes" id="UP001174136">
    <property type="component" value="Unassembled WGS sequence"/>
</dbReference>
<reference evidence="7" key="1">
    <citation type="journal article" date="2023" name="Front. Mar. Sci.">
        <title>A new Merluccius polli reference genome to investigate the effects of global change in West African waters.</title>
        <authorList>
            <person name="Mateo J.L."/>
            <person name="Blanco-Fernandez C."/>
            <person name="Garcia-Vazquez E."/>
            <person name="Machado-Schiaffino G."/>
        </authorList>
    </citation>
    <scope>NUCLEOTIDE SEQUENCE</scope>
    <source>
        <strain evidence="7">C29</strain>
        <tissue evidence="7">Fin</tissue>
    </source>
</reference>
<dbReference type="GO" id="GO:1990410">
    <property type="term" value="P:adrenomedullin receptor signaling pathway"/>
    <property type="evidence" value="ECO:0007669"/>
    <property type="project" value="TreeGrafter"/>
</dbReference>
<proteinExistence type="inferred from homology"/>
<dbReference type="InterPro" id="IPR051665">
    <property type="entry name" value="Adrenomedullin-reg_peptide"/>
</dbReference>
<dbReference type="EMBL" id="JAOPHQ010001705">
    <property type="protein sequence ID" value="KAK0150075.1"/>
    <property type="molecule type" value="Genomic_DNA"/>
</dbReference>
<keyword evidence="5" id="KW-1015">Disulfide bond</keyword>
<sequence length="202" mass="22207">MYGAPGSLLHDEQAVQFRAQFGLLSKSPTSPLPASMRSALHTIICCCIFSSVLALERNLNTDTDATLKKRFAVWLQRRVKRELCHSCARASEAGLQPHVEARHEEGPEALALQQRLTDRSSRTSGTKKSGCYLITCMVHDLIFQVHQFNNMAIDPTAPVDKISSLGYGRRRRRSPEDPPAAGPTAHSPHGGPRRGAPGRAWS</sequence>